<dbReference type="AlphaFoldDB" id="A0A2V3TSI3"/>
<evidence type="ECO:0000313" key="2">
    <source>
        <dbReference type="Proteomes" id="UP000248021"/>
    </source>
</evidence>
<organism evidence="1 2">
    <name type="scientific">Chelatococcus asaccharovorans</name>
    <dbReference type="NCBI Taxonomy" id="28210"/>
    <lineage>
        <taxon>Bacteria</taxon>
        <taxon>Pseudomonadati</taxon>
        <taxon>Pseudomonadota</taxon>
        <taxon>Alphaproteobacteria</taxon>
        <taxon>Hyphomicrobiales</taxon>
        <taxon>Chelatococcaceae</taxon>
        <taxon>Chelatococcus</taxon>
    </lineage>
</organism>
<dbReference type="RefSeq" id="WP_246574492.1">
    <property type="nucleotide sequence ID" value="NZ_JAHBRY010000004.1"/>
</dbReference>
<gene>
    <name evidence="1" type="ORF">C7450_1318</name>
</gene>
<evidence type="ECO:0000313" key="1">
    <source>
        <dbReference type="EMBL" id="PXW50127.1"/>
    </source>
</evidence>
<comment type="caution">
    <text evidence="1">The sequence shown here is derived from an EMBL/GenBank/DDBJ whole genome shotgun (WGS) entry which is preliminary data.</text>
</comment>
<dbReference type="Pfam" id="PF11284">
    <property type="entry name" value="DUF3085"/>
    <property type="match status" value="1"/>
</dbReference>
<keyword evidence="2" id="KW-1185">Reference proteome</keyword>
<dbReference type="InterPro" id="IPR021436">
    <property type="entry name" value="DUF3085"/>
</dbReference>
<dbReference type="EMBL" id="QJJK01000031">
    <property type="protein sequence ID" value="PXW50127.1"/>
    <property type="molecule type" value="Genomic_DNA"/>
</dbReference>
<name>A0A2V3TSI3_9HYPH</name>
<evidence type="ECO:0008006" key="3">
    <source>
        <dbReference type="Google" id="ProtNLM"/>
    </source>
</evidence>
<reference evidence="1 2" key="1">
    <citation type="submission" date="2018-05" db="EMBL/GenBank/DDBJ databases">
        <title>Genomic Encyclopedia of Type Strains, Phase IV (KMG-IV): sequencing the most valuable type-strain genomes for metagenomic binning, comparative biology and taxonomic classification.</title>
        <authorList>
            <person name="Goeker M."/>
        </authorList>
    </citation>
    <scope>NUCLEOTIDE SEQUENCE [LARGE SCALE GENOMIC DNA]</scope>
    <source>
        <strain evidence="1 2">DSM 6462</strain>
    </source>
</reference>
<proteinExistence type="predicted"/>
<dbReference type="Proteomes" id="UP000248021">
    <property type="component" value="Unassembled WGS sequence"/>
</dbReference>
<protein>
    <recommendedName>
        <fullName evidence="3">DUF3085 family protein</fullName>
    </recommendedName>
</protein>
<accession>A0A2V3TSI3</accession>
<sequence length="134" mass="14521">MILTFSLTAVRDVIARGVADAKVNGGFRDPCLGYSPIDTRKPGLWLVGDHGVYLCSNGALAEGAKPLVAYAEECDPGKHDGWFEVKRRSFGPDDGVDFFPAESLEALIASGPGCTHLRIAFLKDEMHLDMIEKP</sequence>